<gene>
    <name evidence="17" type="primary">hpt</name>
    <name evidence="17" type="ORF">ACFOET_12645</name>
</gene>
<comment type="catalytic activity">
    <reaction evidence="13">
        <text>GMP + diphosphate = guanine + 5-phospho-alpha-D-ribose 1-diphosphate</text>
        <dbReference type="Rhea" id="RHEA:25424"/>
        <dbReference type="ChEBI" id="CHEBI:16235"/>
        <dbReference type="ChEBI" id="CHEBI:33019"/>
        <dbReference type="ChEBI" id="CHEBI:58017"/>
        <dbReference type="ChEBI" id="CHEBI:58115"/>
        <dbReference type="EC" id="2.4.2.8"/>
    </reaction>
    <physiologicalReaction direction="right-to-left" evidence="13">
        <dbReference type="Rhea" id="RHEA:25426"/>
    </physiologicalReaction>
</comment>
<evidence type="ECO:0000256" key="8">
    <source>
        <dbReference type="ARBA" id="ARBA00022679"/>
    </source>
</evidence>
<evidence type="ECO:0000256" key="11">
    <source>
        <dbReference type="ARBA" id="ARBA00022741"/>
    </source>
</evidence>
<dbReference type="EMBL" id="JBHRTA010000037">
    <property type="protein sequence ID" value="MFC3198465.1"/>
    <property type="molecule type" value="Genomic_DNA"/>
</dbReference>
<comment type="subcellular location">
    <subcellularLocation>
        <location evidence="2 15">Cytoplasm</location>
    </subcellularLocation>
</comment>
<evidence type="ECO:0000259" key="16">
    <source>
        <dbReference type="Pfam" id="PF00156"/>
    </source>
</evidence>
<dbReference type="InterPro" id="IPR029057">
    <property type="entry name" value="PRTase-like"/>
</dbReference>
<comment type="cofactor">
    <cofactor evidence="1 15">
        <name>Mg(2+)</name>
        <dbReference type="ChEBI" id="CHEBI:18420"/>
    </cofactor>
</comment>
<dbReference type="InterPro" id="IPR050408">
    <property type="entry name" value="HGPRT"/>
</dbReference>
<keyword evidence="18" id="KW-1185">Reference proteome</keyword>
<evidence type="ECO:0000256" key="6">
    <source>
        <dbReference type="ARBA" id="ARBA00022490"/>
    </source>
</evidence>
<dbReference type="InterPro" id="IPR000836">
    <property type="entry name" value="PRTase_dom"/>
</dbReference>
<dbReference type="Gene3D" id="3.40.50.2020">
    <property type="match status" value="1"/>
</dbReference>
<evidence type="ECO:0000256" key="7">
    <source>
        <dbReference type="ARBA" id="ARBA00022676"/>
    </source>
</evidence>
<evidence type="ECO:0000256" key="15">
    <source>
        <dbReference type="RuleBase" id="RU364099"/>
    </source>
</evidence>
<keyword evidence="7 15" id="KW-0328">Glycosyltransferase</keyword>
<evidence type="ECO:0000256" key="10">
    <source>
        <dbReference type="ARBA" id="ARBA00022726"/>
    </source>
</evidence>
<sequence length="181" mass="20488">MKITINQKSFERIIDYHQIKKRTRLIGIQLNVAYENQQPVFIGVLNGCFMFMADLMKQVHIGCEVSFIKLASYKGSERREDVKELIGLEISLEGREVVIVEDIIDSGNSLKHTLDLVSAQKPASVAVCTLLLKPHAVQHSFDNIAYVGFEIANDFVVGYGLDYHGMGRTLPDIYREITIDR</sequence>
<dbReference type="Pfam" id="PF00156">
    <property type="entry name" value="Pribosyltran"/>
    <property type="match status" value="1"/>
</dbReference>
<keyword evidence="8 15" id="KW-0808">Transferase</keyword>
<evidence type="ECO:0000256" key="9">
    <source>
        <dbReference type="ARBA" id="ARBA00022723"/>
    </source>
</evidence>
<keyword evidence="10 15" id="KW-0660">Purine salvage</keyword>
<dbReference type="InterPro" id="IPR005904">
    <property type="entry name" value="Hxn_phspho_trans"/>
</dbReference>
<comment type="caution">
    <text evidence="17">The sequence shown here is derived from an EMBL/GenBank/DDBJ whole genome shotgun (WGS) entry which is preliminary data.</text>
</comment>
<evidence type="ECO:0000313" key="18">
    <source>
        <dbReference type="Proteomes" id="UP001595526"/>
    </source>
</evidence>
<name>A0ABV7JK39_9SPHI</name>
<evidence type="ECO:0000313" key="17">
    <source>
        <dbReference type="EMBL" id="MFC3198465.1"/>
    </source>
</evidence>
<protein>
    <recommendedName>
        <fullName evidence="5 15">Hypoxanthine phosphoribosyltransferase</fullName>
        <ecNumber evidence="5 15">2.4.2.8</ecNumber>
    </recommendedName>
</protein>
<accession>A0ABV7JK39</accession>
<comment type="catalytic activity">
    <reaction evidence="14">
        <text>IMP + diphosphate = hypoxanthine + 5-phospho-alpha-D-ribose 1-diphosphate</text>
        <dbReference type="Rhea" id="RHEA:17973"/>
        <dbReference type="ChEBI" id="CHEBI:17368"/>
        <dbReference type="ChEBI" id="CHEBI:33019"/>
        <dbReference type="ChEBI" id="CHEBI:58017"/>
        <dbReference type="ChEBI" id="CHEBI:58053"/>
        <dbReference type="EC" id="2.4.2.8"/>
    </reaction>
    <physiologicalReaction direction="right-to-left" evidence="14">
        <dbReference type="Rhea" id="RHEA:17975"/>
    </physiologicalReaction>
</comment>
<evidence type="ECO:0000256" key="13">
    <source>
        <dbReference type="ARBA" id="ARBA00048811"/>
    </source>
</evidence>
<organism evidence="17 18">
    <name type="scientific">Parapedobacter deserti</name>
    <dbReference type="NCBI Taxonomy" id="1912957"/>
    <lineage>
        <taxon>Bacteria</taxon>
        <taxon>Pseudomonadati</taxon>
        <taxon>Bacteroidota</taxon>
        <taxon>Sphingobacteriia</taxon>
        <taxon>Sphingobacteriales</taxon>
        <taxon>Sphingobacteriaceae</taxon>
        <taxon>Parapedobacter</taxon>
    </lineage>
</organism>
<comment type="pathway">
    <text evidence="3 15">Purine metabolism; IMP biosynthesis via salvage pathway; IMP from hypoxanthine: step 1/1.</text>
</comment>
<dbReference type="GO" id="GO:0016757">
    <property type="term" value="F:glycosyltransferase activity"/>
    <property type="evidence" value="ECO:0007669"/>
    <property type="project" value="UniProtKB-KW"/>
</dbReference>
<keyword evidence="9 15" id="KW-0479">Metal-binding</keyword>
<comment type="similarity">
    <text evidence="4 15">Belongs to the purine/pyrimidine phosphoribosyltransferase family.</text>
</comment>
<reference evidence="18" key="1">
    <citation type="journal article" date="2019" name="Int. J. Syst. Evol. Microbiol.">
        <title>The Global Catalogue of Microorganisms (GCM) 10K type strain sequencing project: providing services to taxonomists for standard genome sequencing and annotation.</title>
        <authorList>
            <consortium name="The Broad Institute Genomics Platform"/>
            <consortium name="The Broad Institute Genome Sequencing Center for Infectious Disease"/>
            <person name="Wu L."/>
            <person name="Ma J."/>
        </authorList>
    </citation>
    <scope>NUCLEOTIDE SEQUENCE [LARGE SCALE GENOMIC DNA]</scope>
    <source>
        <strain evidence="18">KCTC 52416</strain>
    </source>
</reference>
<dbReference type="EC" id="2.4.2.8" evidence="5 15"/>
<dbReference type="SUPFAM" id="SSF53271">
    <property type="entry name" value="PRTase-like"/>
    <property type="match status" value="1"/>
</dbReference>
<keyword evidence="11 15" id="KW-0547">Nucleotide-binding</keyword>
<evidence type="ECO:0000256" key="4">
    <source>
        <dbReference type="ARBA" id="ARBA00008391"/>
    </source>
</evidence>
<keyword evidence="6 15" id="KW-0963">Cytoplasm</keyword>
<evidence type="ECO:0000256" key="14">
    <source>
        <dbReference type="ARBA" id="ARBA00049402"/>
    </source>
</evidence>
<proteinExistence type="inferred from homology"/>
<evidence type="ECO:0000256" key="3">
    <source>
        <dbReference type="ARBA" id="ARBA00004669"/>
    </source>
</evidence>
<evidence type="ECO:0000256" key="1">
    <source>
        <dbReference type="ARBA" id="ARBA00001946"/>
    </source>
</evidence>
<keyword evidence="12 15" id="KW-0460">Magnesium</keyword>
<dbReference type="PANTHER" id="PTHR43340">
    <property type="entry name" value="HYPOXANTHINE-GUANINE PHOSPHORIBOSYLTRANSFERASE"/>
    <property type="match status" value="1"/>
</dbReference>
<evidence type="ECO:0000256" key="12">
    <source>
        <dbReference type="ARBA" id="ARBA00022842"/>
    </source>
</evidence>
<dbReference type="CDD" id="cd06223">
    <property type="entry name" value="PRTases_typeI"/>
    <property type="match status" value="1"/>
</dbReference>
<evidence type="ECO:0000256" key="5">
    <source>
        <dbReference type="ARBA" id="ARBA00011895"/>
    </source>
</evidence>
<dbReference type="RefSeq" id="WP_379023142.1">
    <property type="nucleotide sequence ID" value="NZ_JBHRTA010000037.1"/>
</dbReference>
<evidence type="ECO:0000256" key="2">
    <source>
        <dbReference type="ARBA" id="ARBA00004496"/>
    </source>
</evidence>
<feature type="domain" description="Phosphoribosyltransferase" evidence="16">
    <location>
        <begin position="17"/>
        <end position="163"/>
    </location>
</feature>
<dbReference type="PANTHER" id="PTHR43340:SF1">
    <property type="entry name" value="HYPOXANTHINE PHOSPHORIBOSYLTRANSFERASE"/>
    <property type="match status" value="1"/>
</dbReference>
<dbReference type="Proteomes" id="UP001595526">
    <property type="component" value="Unassembled WGS sequence"/>
</dbReference>
<dbReference type="NCBIfam" id="TIGR01203">
    <property type="entry name" value="HGPRTase"/>
    <property type="match status" value="1"/>
</dbReference>